<dbReference type="Gene3D" id="3.30.565.10">
    <property type="entry name" value="Histidine kinase-like ATPase, C-terminal domain"/>
    <property type="match status" value="1"/>
</dbReference>
<dbReference type="Pfam" id="PF02518">
    <property type="entry name" value="HATPase_c"/>
    <property type="match status" value="1"/>
</dbReference>
<keyword evidence="9" id="KW-0175">Coiled coil</keyword>
<comment type="catalytic activity">
    <reaction evidence="1">
        <text>ATP + protein L-histidine = ADP + protein N-phospho-L-histidine.</text>
        <dbReference type="EC" id="2.7.13.3"/>
    </reaction>
</comment>
<keyword evidence="3" id="KW-0597">Phosphoprotein</keyword>
<name>A0A7C2JWA5_9PLAN</name>
<dbReference type="SMART" id="SM00388">
    <property type="entry name" value="HisKA"/>
    <property type="match status" value="1"/>
</dbReference>
<dbReference type="Pfam" id="PF00512">
    <property type="entry name" value="HisKA"/>
    <property type="match status" value="1"/>
</dbReference>
<dbReference type="InterPro" id="IPR004358">
    <property type="entry name" value="Sig_transdc_His_kin-like_C"/>
</dbReference>
<evidence type="ECO:0000256" key="3">
    <source>
        <dbReference type="ARBA" id="ARBA00022553"/>
    </source>
</evidence>
<keyword evidence="7" id="KW-0067">ATP-binding</keyword>
<dbReference type="InterPro" id="IPR005467">
    <property type="entry name" value="His_kinase_dom"/>
</dbReference>
<dbReference type="SUPFAM" id="SSF47384">
    <property type="entry name" value="Homodimeric domain of signal transducing histidine kinase"/>
    <property type="match status" value="1"/>
</dbReference>
<dbReference type="SUPFAM" id="SSF55874">
    <property type="entry name" value="ATPase domain of HSP90 chaperone/DNA topoisomerase II/histidine kinase"/>
    <property type="match status" value="1"/>
</dbReference>
<keyword evidence="8" id="KW-0902">Two-component regulatory system</keyword>
<evidence type="ECO:0000259" key="10">
    <source>
        <dbReference type="PROSITE" id="PS50109"/>
    </source>
</evidence>
<reference evidence="11" key="1">
    <citation type="journal article" date="2020" name="mSystems">
        <title>Genome- and Community-Level Interaction Insights into Carbon Utilization and Element Cycling Functions of Hydrothermarchaeota in Hydrothermal Sediment.</title>
        <authorList>
            <person name="Zhou Z."/>
            <person name="Liu Y."/>
            <person name="Xu W."/>
            <person name="Pan J."/>
            <person name="Luo Z.H."/>
            <person name="Li M."/>
        </authorList>
    </citation>
    <scope>NUCLEOTIDE SEQUENCE [LARGE SCALE GENOMIC DNA]</scope>
    <source>
        <strain evidence="11">SpSt-339</strain>
    </source>
</reference>
<dbReference type="GO" id="GO:0000155">
    <property type="term" value="F:phosphorelay sensor kinase activity"/>
    <property type="evidence" value="ECO:0007669"/>
    <property type="project" value="InterPro"/>
</dbReference>
<dbReference type="PANTHER" id="PTHR43065">
    <property type="entry name" value="SENSOR HISTIDINE KINASE"/>
    <property type="match status" value="1"/>
</dbReference>
<evidence type="ECO:0000256" key="4">
    <source>
        <dbReference type="ARBA" id="ARBA00022679"/>
    </source>
</evidence>
<proteinExistence type="predicted"/>
<dbReference type="PROSITE" id="PS50109">
    <property type="entry name" value="HIS_KIN"/>
    <property type="match status" value="1"/>
</dbReference>
<dbReference type="InterPro" id="IPR036890">
    <property type="entry name" value="HATPase_C_sf"/>
</dbReference>
<dbReference type="Gene3D" id="1.10.287.130">
    <property type="match status" value="1"/>
</dbReference>
<evidence type="ECO:0000256" key="8">
    <source>
        <dbReference type="ARBA" id="ARBA00023012"/>
    </source>
</evidence>
<dbReference type="GO" id="GO:0005524">
    <property type="term" value="F:ATP binding"/>
    <property type="evidence" value="ECO:0007669"/>
    <property type="project" value="UniProtKB-KW"/>
</dbReference>
<dbReference type="PRINTS" id="PR00344">
    <property type="entry name" value="BCTRLSENSOR"/>
</dbReference>
<dbReference type="InterPro" id="IPR036097">
    <property type="entry name" value="HisK_dim/P_sf"/>
</dbReference>
<comment type="caution">
    <text evidence="11">The sequence shown here is derived from an EMBL/GenBank/DDBJ whole genome shotgun (WGS) entry which is preliminary data.</text>
</comment>
<dbReference type="PANTHER" id="PTHR43065:SF46">
    <property type="entry name" value="C4-DICARBOXYLATE TRANSPORT SENSOR PROTEIN DCTB"/>
    <property type="match status" value="1"/>
</dbReference>
<keyword evidence="6 11" id="KW-0418">Kinase</keyword>
<keyword evidence="5" id="KW-0547">Nucleotide-binding</keyword>
<feature type="coiled-coil region" evidence="9">
    <location>
        <begin position="6"/>
        <end position="33"/>
    </location>
</feature>
<sequence>MDGQDCAALRQRVAALETQVRNLQQQLLQAQKLSTVGALASSITHEFNNILTTVINYARMGVRHKDVATRDKAFEKILAAGQRASKITTGMLSYARQQGDRREPMDLVTLVEDVLVLCEKDLQRYRVRLETRFEGRPVAPVNAGQVQQVLLNLIVNARQAMTNGGTLTVGVRPSPEGGQAEISVRDTGCGIPADKLRQIFDPFFTTKTADDQGQGGTGLGLSLAKEVMESHGGRLRVESTVGTGTTFTLKFPMPSSAAPKPALQAVG</sequence>
<gene>
    <name evidence="11" type="ORF">ENQ76_00250</name>
</gene>
<protein>
    <recommendedName>
        <fullName evidence="2">histidine kinase</fullName>
        <ecNumber evidence="2">2.7.13.3</ecNumber>
    </recommendedName>
</protein>
<accession>A0A7C2JWA5</accession>
<organism evidence="11">
    <name type="scientific">Schlesneria paludicola</name>
    <dbReference type="NCBI Taxonomy" id="360056"/>
    <lineage>
        <taxon>Bacteria</taxon>
        <taxon>Pseudomonadati</taxon>
        <taxon>Planctomycetota</taxon>
        <taxon>Planctomycetia</taxon>
        <taxon>Planctomycetales</taxon>
        <taxon>Planctomycetaceae</taxon>
        <taxon>Schlesneria</taxon>
    </lineage>
</organism>
<dbReference type="AlphaFoldDB" id="A0A7C2JWA5"/>
<evidence type="ECO:0000256" key="1">
    <source>
        <dbReference type="ARBA" id="ARBA00000085"/>
    </source>
</evidence>
<dbReference type="Gene3D" id="1.20.5.360">
    <property type="entry name" value="SFTPD helical domain"/>
    <property type="match status" value="1"/>
</dbReference>
<evidence type="ECO:0000256" key="7">
    <source>
        <dbReference type="ARBA" id="ARBA00022840"/>
    </source>
</evidence>
<dbReference type="EMBL" id="DSOK01000008">
    <property type="protein sequence ID" value="HEN13886.1"/>
    <property type="molecule type" value="Genomic_DNA"/>
</dbReference>
<dbReference type="InterPro" id="IPR003594">
    <property type="entry name" value="HATPase_dom"/>
</dbReference>
<dbReference type="InterPro" id="IPR003661">
    <property type="entry name" value="HisK_dim/P_dom"/>
</dbReference>
<dbReference type="SMART" id="SM00387">
    <property type="entry name" value="HATPase_c"/>
    <property type="match status" value="1"/>
</dbReference>
<evidence type="ECO:0000256" key="6">
    <source>
        <dbReference type="ARBA" id="ARBA00022777"/>
    </source>
</evidence>
<evidence type="ECO:0000256" key="5">
    <source>
        <dbReference type="ARBA" id="ARBA00022741"/>
    </source>
</evidence>
<feature type="domain" description="Histidine kinase" evidence="10">
    <location>
        <begin position="42"/>
        <end position="255"/>
    </location>
</feature>
<evidence type="ECO:0000313" key="11">
    <source>
        <dbReference type="EMBL" id="HEN13886.1"/>
    </source>
</evidence>
<evidence type="ECO:0000256" key="9">
    <source>
        <dbReference type="SAM" id="Coils"/>
    </source>
</evidence>
<dbReference type="EC" id="2.7.13.3" evidence="2"/>
<keyword evidence="4" id="KW-0808">Transferase</keyword>
<evidence type="ECO:0000256" key="2">
    <source>
        <dbReference type="ARBA" id="ARBA00012438"/>
    </source>
</evidence>